<evidence type="ECO:0000256" key="1">
    <source>
        <dbReference type="ARBA" id="ARBA00022729"/>
    </source>
</evidence>
<dbReference type="Proteomes" id="UP000590740">
    <property type="component" value="Unassembled WGS sequence"/>
</dbReference>
<dbReference type="Gene3D" id="2.130.10.130">
    <property type="entry name" value="Integrin alpha, N-terminal"/>
    <property type="match status" value="1"/>
</dbReference>
<comment type="caution">
    <text evidence="3">The sequence shown here is derived from an EMBL/GenBank/DDBJ whole genome shotgun (WGS) entry which is preliminary data.</text>
</comment>
<keyword evidence="4" id="KW-1185">Reference proteome</keyword>
<gene>
    <name evidence="3" type="ORF">HNQ65_003578</name>
</gene>
<sequence>MKFLQPLLLACLCSQAFAADGLTALKYNNPGLVVDLGVGLWAWPLPMDFDGDGDLDLVVNCPDKPYNGTYFFENASGDTAKNKMPVFKPARRISSGKQNVQVSYVDGRPVVLSPGREYPDFLKTGLEHEKKLPVDAKVHPNKIRADMWRMVDYDGDGNQDLIVGVGDWTEYGWDNAYNENGRWMNGPIRGYVYVLRNTGTKDKPAYDKPKKLMATDRPVETFGWPSPNMADFDGDGDLDLLCGEFLDGFTYFQNTGTRTLPKYALGVRLKADTGRYLTMDLEMITPTAIDWDKDGDLDLICGDEDGRVAFIENTGKFENKAPVYAEPRYFQQEADQVKFGALATPVGFDWDGDGDMDIICGNTAGYVGFIENLSGKGVEQPKWAAPVRLEAEGKVIRPMAGPNGSIQGPCEAKWGYTTQTVADWDGDGLPDLMLNSILGKVVWYKNIGTRSKPKLAAAQPVEVEWDGPQPTLAYGWLRPEGKALLTQWRTTPVAVDWNKDGLTDLVMLDQEGYLAFFERAKQKGKLVLKHPQRVLCAASDAKAPGLIDKALEHMKVKTPVAMKPGEPLRLNAGLAGKSGRRKICIMDWDQDGKIDILLNSANANFLRQTSSSDGKWFFADMGLLIDTNIEGHDVSPTTVDFNADGLPDFVGGAEDGHLYYLKNPKAK</sequence>
<organism evidence="3 4">
    <name type="scientific">Prosthecobacter vanneervenii</name>
    <dbReference type="NCBI Taxonomy" id="48466"/>
    <lineage>
        <taxon>Bacteria</taxon>
        <taxon>Pseudomonadati</taxon>
        <taxon>Verrucomicrobiota</taxon>
        <taxon>Verrucomicrobiia</taxon>
        <taxon>Verrucomicrobiales</taxon>
        <taxon>Verrucomicrobiaceae</taxon>
        <taxon>Prosthecobacter</taxon>
    </lineage>
</organism>
<dbReference type="InterPro" id="IPR013517">
    <property type="entry name" value="FG-GAP"/>
</dbReference>
<dbReference type="RefSeq" id="WP_184341349.1">
    <property type="nucleotide sequence ID" value="NZ_JACHIG010000008.1"/>
</dbReference>
<protein>
    <recommendedName>
        <fullName evidence="5">FG-GAP repeat protein</fullName>
    </recommendedName>
</protein>
<dbReference type="SUPFAM" id="SSF69318">
    <property type="entry name" value="Integrin alpha N-terminal domain"/>
    <property type="match status" value="2"/>
</dbReference>
<feature type="chain" id="PRO_5030859986" description="FG-GAP repeat protein" evidence="2">
    <location>
        <begin position="19"/>
        <end position="667"/>
    </location>
</feature>
<name>A0A7W7YDF4_9BACT</name>
<dbReference type="PANTHER" id="PTHR44103">
    <property type="entry name" value="PROPROTEIN CONVERTASE P"/>
    <property type="match status" value="1"/>
</dbReference>
<feature type="signal peptide" evidence="2">
    <location>
        <begin position="1"/>
        <end position="18"/>
    </location>
</feature>
<dbReference type="EMBL" id="JACHIG010000008">
    <property type="protein sequence ID" value="MBB5033987.1"/>
    <property type="molecule type" value="Genomic_DNA"/>
</dbReference>
<dbReference type="Pfam" id="PF13517">
    <property type="entry name" value="FG-GAP_3"/>
    <property type="match status" value="1"/>
</dbReference>
<proteinExistence type="predicted"/>
<keyword evidence="1 2" id="KW-0732">Signal</keyword>
<dbReference type="InterPro" id="IPR028994">
    <property type="entry name" value="Integrin_alpha_N"/>
</dbReference>
<evidence type="ECO:0000313" key="3">
    <source>
        <dbReference type="EMBL" id="MBB5033987.1"/>
    </source>
</evidence>
<evidence type="ECO:0000313" key="4">
    <source>
        <dbReference type="Proteomes" id="UP000590740"/>
    </source>
</evidence>
<evidence type="ECO:0008006" key="5">
    <source>
        <dbReference type="Google" id="ProtNLM"/>
    </source>
</evidence>
<dbReference type="AlphaFoldDB" id="A0A7W7YDF4"/>
<reference evidence="3 4" key="1">
    <citation type="submission" date="2020-08" db="EMBL/GenBank/DDBJ databases">
        <title>Genomic Encyclopedia of Type Strains, Phase IV (KMG-IV): sequencing the most valuable type-strain genomes for metagenomic binning, comparative biology and taxonomic classification.</title>
        <authorList>
            <person name="Goeker M."/>
        </authorList>
    </citation>
    <scope>NUCLEOTIDE SEQUENCE [LARGE SCALE GENOMIC DNA]</scope>
    <source>
        <strain evidence="3 4">DSM 12252</strain>
    </source>
</reference>
<accession>A0A7W7YDF4</accession>
<evidence type="ECO:0000256" key="2">
    <source>
        <dbReference type="SAM" id="SignalP"/>
    </source>
</evidence>
<dbReference type="PANTHER" id="PTHR44103:SF1">
    <property type="entry name" value="PROPROTEIN CONVERTASE P"/>
    <property type="match status" value="1"/>
</dbReference>